<dbReference type="RefSeq" id="WP_012869805.1">
    <property type="nucleotide sequence ID" value="NC_013522.1"/>
</dbReference>
<dbReference type="OrthoDB" id="9797743at2"/>
<dbReference type="InterPro" id="IPR023214">
    <property type="entry name" value="HAD_sf"/>
</dbReference>
<dbReference type="EMBL" id="CP001818">
    <property type="protein sequence ID" value="ACZ19290.1"/>
    <property type="molecule type" value="Genomic_DNA"/>
</dbReference>
<dbReference type="InterPro" id="IPR006439">
    <property type="entry name" value="HAD-SF_hydro_IA"/>
</dbReference>
<dbReference type="SUPFAM" id="SSF56784">
    <property type="entry name" value="HAD-like"/>
    <property type="match status" value="1"/>
</dbReference>
<organism evidence="5 6">
    <name type="scientific">Thermanaerovibrio acidaminovorans (strain ATCC 49978 / DSM 6589 / Su883)</name>
    <name type="common">Selenomonas acidaminovorans</name>
    <dbReference type="NCBI Taxonomy" id="525903"/>
    <lineage>
        <taxon>Bacteria</taxon>
        <taxon>Thermotogati</taxon>
        <taxon>Synergistota</taxon>
        <taxon>Synergistia</taxon>
        <taxon>Synergistales</taxon>
        <taxon>Synergistaceae</taxon>
        <taxon>Thermanaerovibrio</taxon>
    </lineage>
</organism>
<dbReference type="PANTHER" id="PTHR46193:SF21">
    <property type="entry name" value="SLL1138 PROTEIN"/>
    <property type="match status" value="1"/>
</dbReference>
<name>D1B5J9_THEAS</name>
<gene>
    <name evidence="5" type="ordered locus">Taci_1058</name>
</gene>
<dbReference type="SFLD" id="SFLDG01129">
    <property type="entry name" value="C1.5:_HAD__Beta-PGM__Phosphata"/>
    <property type="match status" value="1"/>
</dbReference>
<dbReference type="EnsemblBacteria" id="ACZ19290">
    <property type="protein sequence ID" value="ACZ19290"/>
    <property type="gene ID" value="Taci_1058"/>
</dbReference>
<dbReference type="PATRIC" id="fig|525903.6.peg.1057"/>
<dbReference type="GO" id="GO:0046872">
    <property type="term" value="F:metal ion binding"/>
    <property type="evidence" value="ECO:0007669"/>
    <property type="project" value="UniProtKB-KW"/>
</dbReference>
<evidence type="ECO:0000256" key="3">
    <source>
        <dbReference type="ARBA" id="ARBA00022723"/>
    </source>
</evidence>
<evidence type="ECO:0000256" key="1">
    <source>
        <dbReference type="ARBA" id="ARBA00001946"/>
    </source>
</evidence>
<keyword evidence="4" id="KW-0460">Magnesium</keyword>
<sequence>MIRAIVFDFDGLTVDTETAWYQAFSSVLAERGVHLPLARFLQVVGTDDGPLHDFFREALGQDCDVKAIEDAAAERYREIMMDPRPREGVLDYLEDAAEMGLKVGMASSSGASWVGSYLDRLGIGGCFHAVVTREQVQRVKPAPDLYVRALELLQVEPHEALAFEDSLNGLLAARRAGLRCVVVPNRVTESLPFKGHALRLSSMGEMSLSQVISAVGG</sequence>
<reference evidence="5 6" key="1">
    <citation type="journal article" date="2009" name="Stand. Genomic Sci.">
        <title>Complete genome sequence of Thermanaerovibrio acidaminovorans type strain (Su883).</title>
        <authorList>
            <person name="Chovatia M."/>
            <person name="Sikorski J."/>
            <person name="Schroder M."/>
            <person name="Lapidus A."/>
            <person name="Nolan M."/>
            <person name="Tice H."/>
            <person name="Glavina Del Rio T."/>
            <person name="Copeland A."/>
            <person name="Cheng J.F."/>
            <person name="Lucas S."/>
            <person name="Chen F."/>
            <person name="Bruce D."/>
            <person name="Goodwin L."/>
            <person name="Pitluck S."/>
            <person name="Ivanova N."/>
            <person name="Mavromatis K."/>
            <person name="Ovchinnikova G."/>
            <person name="Pati A."/>
            <person name="Chen A."/>
            <person name="Palaniappan K."/>
            <person name="Land M."/>
            <person name="Hauser L."/>
            <person name="Chang Y.J."/>
            <person name="Jeffries C.D."/>
            <person name="Chain P."/>
            <person name="Saunders E."/>
            <person name="Detter J.C."/>
            <person name="Brettin T."/>
            <person name="Rohde M."/>
            <person name="Goker M."/>
            <person name="Spring S."/>
            <person name="Bristow J."/>
            <person name="Markowitz V."/>
            <person name="Hugenholtz P."/>
            <person name="Kyrpides N.C."/>
            <person name="Klenk H.P."/>
            <person name="Eisen J.A."/>
        </authorList>
    </citation>
    <scope>NUCLEOTIDE SEQUENCE [LARGE SCALE GENOMIC DNA]</scope>
    <source>
        <strain evidence="6">ATCC 49978 / DSM 6589 / Su883</strain>
    </source>
</reference>
<comment type="similarity">
    <text evidence="2">Belongs to the HAD-like hydrolase superfamily. CbbY/CbbZ/Gph/YieH family.</text>
</comment>
<evidence type="ECO:0000256" key="4">
    <source>
        <dbReference type="ARBA" id="ARBA00022842"/>
    </source>
</evidence>
<dbReference type="eggNOG" id="COG0637">
    <property type="taxonomic scope" value="Bacteria"/>
</dbReference>
<dbReference type="InterPro" id="IPR051600">
    <property type="entry name" value="Beta-PGM-like"/>
</dbReference>
<keyword evidence="5" id="KW-0378">Hydrolase</keyword>
<keyword evidence="6" id="KW-1185">Reference proteome</keyword>
<evidence type="ECO:0000313" key="5">
    <source>
        <dbReference type="EMBL" id="ACZ19290.1"/>
    </source>
</evidence>
<dbReference type="PANTHER" id="PTHR46193">
    <property type="entry name" value="6-PHOSPHOGLUCONATE PHOSPHATASE"/>
    <property type="match status" value="1"/>
</dbReference>
<dbReference type="Gene3D" id="3.40.50.1000">
    <property type="entry name" value="HAD superfamily/HAD-like"/>
    <property type="match status" value="1"/>
</dbReference>
<dbReference type="CDD" id="cd16423">
    <property type="entry name" value="HAD_BPGM-like"/>
    <property type="match status" value="1"/>
</dbReference>
<dbReference type="KEGG" id="tai:Taci_1058"/>
<dbReference type="SFLD" id="SFLDS00003">
    <property type="entry name" value="Haloacid_Dehalogenase"/>
    <property type="match status" value="1"/>
</dbReference>
<dbReference type="STRING" id="525903.Taci_1058"/>
<evidence type="ECO:0000256" key="2">
    <source>
        <dbReference type="ARBA" id="ARBA00006171"/>
    </source>
</evidence>
<dbReference type="InterPro" id="IPR023198">
    <property type="entry name" value="PGP-like_dom2"/>
</dbReference>
<dbReference type="AlphaFoldDB" id="D1B5J9"/>
<dbReference type="InterPro" id="IPR041492">
    <property type="entry name" value="HAD_2"/>
</dbReference>
<dbReference type="PRINTS" id="PR00413">
    <property type="entry name" value="HADHALOGNASE"/>
</dbReference>
<dbReference type="GO" id="GO:0016787">
    <property type="term" value="F:hydrolase activity"/>
    <property type="evidence" value="ECO:0007669"/>
    <property type="project" value="UniProtKB-KW"/>
</dbReference>
<keyword evidence="3" id="KW-0479">Metal-binding</keyword>
<proteinExistence type="inferred from homology"/>
<dbReference type="Gene3D" id="1.10.150.240">
    <property type="entry name" value="Putative phosphatase, domain 2"/>
    <property type="match status" value="1"/>
</dbReference>
<evidence type="ECO:0000313" key="6">
    <source>
        <dbReference type="Proteomes" id="UP000002030"/>
    </source>
</evidence>
<dbReference type="HOGENOM" id="CLU_045011_13_2_0"/>
<dbReference type="InterPro" id="IPR036412">
    <property type="entry name" value="HAD-like_sf"/>
</dbReference>
<dbReference type="NCBIfam" id="TIGR01509">
    <property type="entry name" value="HAD-SF-IA-v3"/>
    <property type="match status" value="1"/>
</dbReference>
<dbReference type="Proteomes" id="UP000002030">
    <property type="component" value="Chromosome"/>
</dbReference>
<comment type="cofactor">
    <cofactor evidence="1">
        <name>Mg(2+)</name>
        <dbReference type="ChEBI" id="CHEBI:18420"/>
    </cofactor>
</comment>
<accession>D1B5J9</accession>
<protein>
    <submittedName>
        <fullName evidence="5">HAD-superfamily hydrolase, subfamily IA, variant 3</fullName>
    </submittedName>
</protein>
<dbReference type="Pfam" id="PF13419">
    <property type="entry name" value="HAD_2"/>
    <property type="match status" value="1"/>
</dbReference>